<dbReference type="InterPro" id="IPR007627">
    <property type="entry name" value="RNA_pol_sigma70_r2"/>
</dbReference>
<dbReference type="InterPro" id="IPR016371">
    <property type="entry name" value="RNA_pol_sigma-H_factor"/>
</dbReference>
<evidence type="ECO:0000256" key="4">
    <source>
        <dbReference type="ARBA" id="ARBA00023163"/>
    </source>
</evidence>
<dbReference type="InterPro" id="IPR014284">
    <property type="entry name" value="RNA_pol_sigma-70_dom"/>
</dbReference>
<reference evidence="6" key="1">
    <citation type="submission" date="2020-10" db="EMBL/GenBank/DDBJ databases">
        <authorList>
            <person name="Gilroy R."/>
        </authorList>
    </citation>
    <scope>NUCLEOTIDE SEQUENCE</scope>
    <source>
        <strain evidence="6">CHK176-22527</strain>
    </source>
</reference>
<organism evidence="6 7">
    <name type="scientific">Candidatus Allocopromorpha excrementavium</name>
    <dbReference type="NCBI Taxonomy" id="2840741"/>
    <lineage>
        <taxon>Bacteria</taxon>
        <taxon>Bacillati</taxon>
        <taxon>Bacillota</taxon>
        <taxon>Clostridia</taxon>
        <taxon>Eubacteriales</taxon>
        <taxon>Eubacteriaceae</taxon>
        <taxon>Eubacteriaceae incertae sedis</taxon>
        <taxon>Candidatus Allocopromorpha</taxon>
    </lineage>
</organism>
<name>A0A9D1KUP5_9FIRM</name>
<reference evidence="6" key="2">
    <citation type="journal article" date="2021" name="PeerJ">
        <title>Extensive microbial diversity within the chicken gut microbiome revealed by metagenomics and culture.</title>
        <authorList>
            <person name="Gilroy R."/>
            <person name="Ravi A."/>
            <person name="Getino M."/>
            <person name="Pursley I."/>
            <person name="Horton D.L."/>
            <person name="Alikhan N.F."/>
            <person name="Baker D."/>
            <person name="Gharbi K."/>
            <person name="Hall N."/>
            <person name="Watson M."/>
            <person name="Adriaenssens E.M."/>
            <person name="Foster-Nyarko E."/>
            <person name="Jarju S."/>
            <person name="Secka A."/>
            <person name="Antonio M."/>
            <person name="Oren A."/>
            <person name="Chaudhuri R.R."/>
            <person name="La Ragione R."/>
            <person name="Hildebrand F."/>
            <person name="Pallen M.J."/>
        </authorList>
    </citation>
    <scope>NUCLEOTIDE SEQUENCE</scope>
    <source>
        <strain evidence="6">CHK176-22527</strain>
    </source>
</reference>
<evidence type="ECO:0000256" key="1">
    <source>
        <dbReference type="ARBA" id="ARBA00023015"/>
    </source>
</evidence>
<dbReference type="InterPro" id="IPR000943">
    <property type="entry name" value="RNA_pol_sigma70"/>
</dbReference>
<dbReference type="GO" id="GO:0003677">
    <property type="term" value="F:DNA binding"/>
    <property type="evidence" value="ECO:0007669"/>
    <property type="project" value="UniProtKB-KW"/>
</dbReference>
<dbReference type="GO" id="GO:0006352">
    <property type="term" value="P:DNA-templated transcription initiation"/>
    <property type="evidence" value="ECO:0007669"/>
    <property type="project" value="InterPro"/>
</dbReference>
<gene>
    <name evidence="6" type="ORF">IAD12_03120</name>
</gene>
<dbReference type="NCBIfam" id="TIGR02937">
    <property type="entry name" value="sigma70-ECF"/>
    <property type="match status" value="1"/>
</dbReference>
<keyword evidence="2" id="KW-0731">Sigma factor</keyword>
<dbReference type="Proteomes" id="UP000824159">
    <property type="component" value="Unassembled WGS sequence"/>
</dbReference>
<feature type="domain" description="RNA polymerase sigma-70" evidence="5">
    <location>
        <begin position="65"/>
        <end position="78"/>
    </location>
</feature>
<dbReference type="EMBL" id="DVLX01000031">
    <property type="protein sequence ID" value="HIT99228.1"/>
    <property type="molecule type" value="Genomic_DNA"/>
</dbReference>
<dbReference type="AlphaFoldDB" id="A0A9D1KUP5"/>
<dbReference type="PANTHER" id="PTHR30385">
    <property type="entry name" value="SIGMA FACTOR F FLAGELLAR"/>
    <property type="match status" value="1"/>
</dbReference>
<dbReference type="PROSITE" id="PS00715">
    <property type="entry name" value="SIGMA70_1"/>
    <property type="match status" value="1"/>
</dbReference>
<accession>A0A9D1KUP5</accession>
<dbReference type="SUPFAM" id="SSF88946">
    <property type="entry name" value="Sigma2 domain of RNA polymerase sigma factors"/>
    <property type="match status" value="1"/>
</dbReference>
<evidence type="ECO:0000313" key="6">
    <source>
        <dbReference type="EMBL" id="HIT99228.1"/>
    </source>
</evidence>
<dbReference type="PIRSF" id="PIRSF002939">
    <property type="entry name" value="RNA_polymerase_sigma-H_factor"/>
    <property type="match status" value="1"/>
</dbReference>
<evidence type="ECO:0000259" key="5">
    <source>
        <dbReference type="PROSITE" id="PS00715"/>
    </source>
</evidence>
<sequence>MNTVNDNSDKLNDIKDVYAEKSDKDLVLMAQEGDLKAEEFLMRKYKETVKRKSHYYFMAGADEDDIVQEGMIGLLKAIRQYDPLKDASFGTFAGVCITSQIINAIRAAGREKNKPLNNSVPLSKPIGRENEDITLADTLKAGSVGNPEAFIIIKDVVYYIMHNGDNIFSDFEMQVLSEIIKDGDYGNVAKKLGKNYKSIDNAMQRIKKKIVGYIWQ</sequence>
<evidence type="ECO:0000256" key="3">
    <source>
        <dbReference type="ARBA" id="ARBA00023125"/>
    </source>
</evidence>
<dbReference type="Pfam" id="PF04542">
    <property type="entry name" value="Sigma70_r2"/>
    <property type="match status" value="1"/>
</dbReference>
<proteinExistence type="predicted"/>
<protein>
    <submittedName>
        <fullName evidence="6">Sigma-70 family RNA polymerase sigma factor</fullName>
    </submittedName>
</protein>
<keyword evidence="3" id="KW-0238">DNA-binding</keyword>
<keyword evidence="1" id="KW-0805">Transcription regulation</keyword>
<evidence type="ECO:0000256" key="2">
    <source>
        <dbReference type="ARBA" id="ARBA00023082"/>
    </source>
</evidence>
<evidence type="ECO:0000313" key="7">
    <source>
        <dbReference type="Proteomes" id="UP000824159"/>
    </source>
</evidence>
<keyword evidence="4" id="KW-0804">Transcription</keyword>
<dbReference type="Gene3D" id="1.20.120.1810">
    <property type="match status" value="1"/>
</dbReference>
<dbReference type="PANTHER" id="PTHR30385:SF1">
    <property type="entry name" value="RNA POLYMERASE SIGMA-H FACTOR"/>
    <property type="match status" value="1"/>
</dbReference>
<comment type="caution">
    <text evidence="6">The sequence shown here is derived from an EMBL/GenBank/DDBJ whole genome shotgun (WGS) entry which is preliminary data.</text>
</comment>
<dbReference type="GO" id="GO:0016987">
    <property type="term" value="F:sigma factor activity"/>
    <property type="evidence" value="ECO:0007669"/>
    <property type="project" value="UniProtKB-KW"/>
</dbReference>
<dbReference type="InterPro" id="IPR013325">
    <property type="entry name" value="RNA_pol_sigma_r2"/>
</dbReference>